<evidence type="ECO:0000256" key="1">
    <source>
        <dbReference type="ARBA" id="ARBA00004413"/>
    </source>
</evidence>
<dbReference type="Proteomes" id="UP000000391">
    <property type="component" value="Chromosome"/>
</dbReference>
<dbReference type="AlphaFoldDB" id="D7EAZ9"/>
<dbReference type="GO" id="GO:0043215">
    <property type="term" value="P:daunorubicin transport"/>
    <property type="evidence" value="ECO:0007669"/>
    <property type="project" value="InterPro"/>
</dbReference>
<dbReference type="PANTHER" id="PTHR43582">
    <property type="entry name" value="LINEARMYCIN RESISTANCE ATP-BINDING PROTEIN LNRL"/>
    <property type="match status" value="1"/>
</dbReference>
<evidence type="ECO:0000256" key="2">
    <source>
        <dbReference type="ARBA" id="ARBA00022741"/>
    </source>
</evidence>
<dbReference type="InterPro" id="IPR027417">
    <property type="entry name" value="P-loop_NTPase"/>
</dbReference>
<sequence>MKQKIKLHIISLIKRLDKVNAIEVDSLTKQYKKFTVVDDITFNVNEGEIFAFLGPNGAGKTTSLKILTTILQPTSGNIKVNGYDVLHKKNDVRKSIGVIFQSNSLDEKLTAYENMEYHAVLYKVPKKEIKGRVNKLLENVELLDRKDDLIKTFSGGMKRRIEIARGLIHTPQVLFLDEPTIGLDAHTRAFLWEYIRNLKDNNNLTVFLTTHNLDEAEKIADRIAIIDKGKIQTIGTFEQIKEMTGVDTLEQAFLKLTGHEIRR</sequence>
<name>D7EAZ9_METEZ</name>
<dbReference type="HOGENOM" id="CLU_000604_1_2_2"/>
<dbReference type="Pfam" id="PF00005">
    <property type="entry name" value="ABC_tran"/>
    <property type="match status" value="1"/>
</dbReference>
<accession>D7EAZ9</accession>
<dbReference type="NCBIfam" id="TIGR01188">
    <property type="entry name" value="drrA"/>
    <property type="match status" value="1"/>
</dbReference>
<reference evidence="6 7" key="1">
    <citation type="submission" date="2010-06" db="EMBL/GenBank/DDBJ databases">
        <title>Complete sequence chromosome of Methanohalobium evestigatum Z-7303.</title>
        <authorList>
            <consortium name="US DOE Joint Genome Institute"/>
            <person name="Lucas S."/>
            <person name="Copeland A."/>
            <person name="Lapidus A."/>
            <person name="Cheng J.-F."/>
            <person name="Bruce D."/>
            <person name="Goodwin L."/>
            <person name="Pitluck S."/>
            <person name="Saunders E."/>
            <person name="Detter J.C."/>
            <person name="Han C."/>
            <person name="Tapia R."/>
            <person name="Land M."/>
            <person name="Hauser L."/>
            <person name="Kyrpides N."/>
            <person name="Mikhailova N."/>
            <person name="Sieprawska-Lupa M."/>
            <person name="Whitman W.B."/>
            <person name="Anderson I."/>
            <person name="Woyke T."/>
        </authorList>
    </citation>
    <scope>NUCLEOTIDE SEQUENCE [LARGE SCALE GENOMIC DNA]</scope>
    <source>
        <strain evidence="7">ATCC BAA-1072 / DSM 3721 / NBRC 107634 / OCM 161 / Z-7303</strain>
    </source>
</reference>
<dbReference type="PROSITE" id="PS50893">
    <property type="entry name" value="ABC_TRANSPORTER_2"/>
    <property type="match status" value="1"/>
</dbReference>
<keyword evidence="3" id="KW-0067">ATP-binding</keyword>
<evidence type="ECO:0000256" key="3">
    <source>
        <dbReference type="ARBA" id="ARBA00022840"/>
    </source>
</evidence>
<dbReference type="STRING" id="644295.Metev_1677"/>
<dbReference type="GO" id="GO:0005886">
    <property type="term" value="C:plasma membrane"/>
    <property type="evidence" value="ECO:0007669"/>
    <property type="project" value="UniProtKB-SubCell"/>
</dbReference>
<keyword evidence="2" id="KW-0547">Nucleotide-binding</keyword>
<organism evidence="6 7">
    <name type="scientific">Methanohalobium evestigatum (strain ATCC BAA-1072 / DSM 3721 / NBRC 107634 / OCM 161 / Z-7303)</name>
    <dbReference type="NCBI Taxonomy" id="644295"/>
    <lineage>
        <taxon>Archaea</taxon>
        <taxon>Methanobacteriati</taxon>
        <taxon>Methanobacteriota</taxon>
        <taxon>Stenosarchaea group</taxon>
        <taxon>Methanomicrobia</taxon>
        <taxon>Methanosarcinales</taxon>
        <taxon>Methanosarcinaceae</taxon>
        <taxon>Methanohalobium</taxon>
    </lineage>
</organism>
<dbReference type="InterPro" id="IPR003593">
    <property type="entry name" value="AAA+_ATPase"/>
</dbReference>
<dbReference type="GO" id="GO:0005524">
    <property type="term" value="F:ATP binding"/>
    <property type="evidence" value="ECO:0007669"/>
    <property type="project" value="UniProtKB-KW"/>
</dbReference>
<dbReference type="InterPro" id="IPR017871">
    <property type="entry name" value="ABC_transporter-like_CS"/>
</dbReference>
<dbReference type="Gene3D" id="3.40.50.300">
    <property type="entry name" value="P-loop containing nucleotide triphosphate hydrolases"/>
    <property type="match status" value="1"/>
</dbReference>
<dbReference type="RefSeq" id="WP_013195081.1">
    <property type="nucleotide sequence ID" value="NC_014253.1"/>
</dbReference>
<dbReference type="InterPro" id="IPR005894">
    <property type="entry name" value="DrrA"/>
</dbReference>
<dbReference type="PROSITE" id="PS00211">
    <property type="entry name" value="ABC_TRANSPORTER_1"/>
    <property type="match status" value="1"/>
</dbReference>
<comment type="similarity">
    <text evidence="4">Belongs to the ABC transporter superfamily. Drug exporter-1 (DrugE1) (TC 3.A.1.105) family.</text>
</comment>
<protein>
    <submittedName>
        <fullName evidence="6">ABC transporter related protein</fullName>
    </submittedName>
</protein>
<dbReference type="GeneID" id="9347320"/>
<dbReference type="EMBL" id="CP002069">
    <property type="protein sequence ID" value="ADI74516.1"/>
    <property type="molecule type" value="Genomic_DNA"/>
</dbReference>
<evidence type="ECO:0000313" key="7">
    <source>
        <dbReference type="Proteomes" id="UP000000391"/>
    </source>
</evidence>
<dbReference type="InterPro" id="IPR003439">
    <property type="entry name" value="ABC_transporter-like_ATP-bd"/>
</dbReference>
<dbReference type="GO" id="GO:0016887">
    <property type="term" value="F:ATP hydrolysis activity"/>
    <property type="evidence" value="ECO:0007669"/>
    <property type="project" value="InterPro"/>
</dbReference>
<dbReference type="KEGG" id="mev:Metev_1677"/>
<dbReference type="PANTHER" id="PTHR43582:SF4">
    <property type="entry name" value="ANTIBIOTIC RESISTANCE ABC TRANSPORTER ATP-BINDING PROTEIN"/>
    <property type="match status" value="1"/>
</dbReference>
<proteinExistence type="inferred from homology"/>
<feature type="domain" description="ABC transporter" evidence="5">
    <location>
        <begin position="22"/>
        <end position="253"/>
    </location>
</feature>
<gene>
    <name evidence="6" type="ordered locus">Metev_1677</name>
</gene>
<comment type="subcellular location">
    <subcellularLocation>
        <location evidence="1">Cell membrane</location>
        <topology evidence="1">Peripheral membrane protein</topology>
        <orientation evidence="1">Cytoplasmic side</orientation>
    </subcellularLocation>
</comment>
<evidence type="ECO:0000259" key="5">
    <source>
        <dbReference type="PROSITE" id="PS50893"/>
    </source>
</evidence>
<dbReference type="GO" id="GO:1900753">
    <property type="term" value="P:doxorubicin transport"/>
    <property type="evidence" value="ECO:0007669"/>
    <property type="project" value="InterPro"/>
</dbReference>
<keyword evidence="7" id="KW-1185">Reference proteome</keyword>
<evidence type="ECO:0000256" key="4">
    <source>
        <dbReference type="ARBA" id="ARBA00049985"/>
    </source>
</evidence>
<dbReference type="SMART" id="SM00382">
    <property type="entry name" value="AAA"/>
    <property type="match status" value="1"/>
</dbReference>
<dbReference type="SUPFAM" id="SSF52540">
    <property type="entry name" value="P-loop containing nucleoside triphosphate hydrolases"/>
    <property type="match status" value="1"/>
</dbReference>
<evidence type="ECO:0000313" key="6">
    <source>
        <dbReference type="EMBL" id="ADI74516.1"/>
    </source>
</evidence>